<feature type="compositionally biased region" description="Basic residues" evidence="4">
    <location>
        <begin position="7"/>
        <end position="18"/>
    </location>
</feature>
<feature type="region of interest" description="Disordered" evidence="4">
    <location>
        <begin position="1"/>
        <end position="27"/>
    </location>
</feature>
<evidence type="ECO:0000313" key="6">
    <source>
        <dbReference type="Proteomes" id="UP000031599"/>
    </source>
</evidence>
<dbReference type="PROSITE" id="PS51318">
    <property type="entry name" value="TAT"/>
    <property type="match status" value="1"/>
</dbReference>
<dbReference type="PANTHER" id="PTHR31956:SF1">
    <property type="entry name" value="NON-SPECIFIC PHOSPHOLIPASE C1"/>
    <property type="match status" value="1"/>
</dbReference>
<dbReference type="PANTHER" id="PTHR31956">
    <property type="entry name" value="NON-SPECIFIC PHOSPHOLIPASE C4-RELATED"/>
    <property type="match status" value="1"/>
</dbReference>
<organism evidence="5 6">
    <name type="scientific">Enhygromyxa salina</name>
    <dbReference type="NCBI Taxonomy" id="215803"/>
    <lineage>
        <taxon>Bacteria</taxon>
        <taxon>Pseudomonadati</taxon>
        <taxon>Myxococcota</taxon>
        <taxon>Polyangia</taxon>
        <taxon>Nannocystales</taxon>
        <taxon>Nannocystaceae</taxon>
        <taxon>Enhygromyxa</taxon>
    </lineage>
</organism>
<dbReference type="Gene3D" id="3.40.720.10">
    <property type="entry name" value="Alkaline Phosphatase, subunit A"/>
    <property type="match status" value="2"/>
</dbReference>
<evidence type="ECO:0000256" key="3">
    <source>
        <dbReference type="ARBA" id="ARBA00022801"/>
    </source>
</evidence>
<evidence type="ECO:0000256" key="2">
    <source>
        <dbReference type="ARBA" id="ARBA00012018"/>
    </source>
</evidence>
<feature type="compositionally biased region" description="Acidic residues" evidence="4">
    <location>
        <begin position="99"/>
        <end position="109"/>
    </location>
</feature>
<evidence type="ECO:0000256" key="4">
    <source>
        <dbReference type="SAM" id="MobiDB-lite"/>
    </source>
</evidence>
<comment type="similarity">
    <text evidence="1">Belongs to the bacterial phospholipase C family.</text>
</comment>
<dbReference type="InterPro" id="IPR006311">
    <property type="entry name" value="TAT_signal"/>
</dbReference>
<dbReference type="EC" id="3.1.4.3" evidence="2"/>
<evidence type="ECO:0000313" key="5">
    <source>
        <dbReference type="EMBL" id="KIG13039.1"/>
    </source>
</evidence>
<accession>A0A0C1Z5Y2</accession>
<dbReference type="AlphaFoldDB" id="A0A0C1Z5Y2"/>
<feature type="region of interest" description="Disordered" evidence="4">
    <location>
        <begin position="44"/>
        <end position="111"/>
    </location>
</feature>
<dbReference type="InterPro" id="IPR017850">
    <property type="entry name" value="Alkaline_phosphatase_core_sf"/>
</dbReference>
<sequence>MSSLPVRVRRSRVRRRRPAPGDELVSRRRALQGLGALVGAATIGACSDAGGQGGSGTESGTHGGSGSGTSESGDGDGDTGTGDTETGDTETGDTGTDTDTGDGDYEVCESSELSPAELLSGIDHIVVVMMENRSFDHYFGGMSLAEGLPVDGLTGAETNPSLQGEPIGVANTRLWIHDNDPPHSWGSSHAQFNGGANDGFVTEYQNKGAQEFAEVMNYYLRPQLGVYHALADEYVLCDRWFSSVMTSTWPNRFYLHCADSDGMQTNEPIDGVASIFDQLADAGISHRYYYANLPIVISYGTPGNAEHVTHLSQFYVDAENGELPSFSIIDPVFSAGPVIGNDDHPPADVRDGQAFIAMIYATLAASPNWGRTLMVVTYDEHGGFHDHVPPPLTVDPHPGFEQLGFRVPSLVVGGQVRASCVNGTVFDHVSVAATVAARWGLPPLNERVAATADLSSCIDPDLIDNPRPPISLPVIVAPADPKVYVPGANFGGQLELAAMVAKGQRAGDDRGWIRASRDSVELLRARMASRGLLRLG</sequence>
<name>A0A0C1Z5Y2_9BACT</name>
<dbReference type="EMBL" id="JMCC02000109">
    <property type="protein sequence ID" value="KIG13039.1"/>
    <property type="molecule type" value="Genomic_DNA"/>
</dbReference>
<dbReference type="InterPro" id="IPR007312">
    <property type="entry name" value="Phosphoesterase"/>
</dbReference>
<evidence type="ECO:0000256" key="1">
    <source>
        <dbReference type="ARBA" id="ARBA00009717"/>
    </source>
</evidence>
<dbReference type="Pfam" id="PF04185">
    <property type="entry name" value="Phosphoesterase"/>
    <property type="match status" value="1"/>
</dbReference>
<dbReference type="GO" id="GO:0034480">
    <property type="term" value="F:phosphatidylcholine phospholipase C activity"/>
    <property type="evidence" value="ECO:0007669"/>
    <property type="project" value="UniProtKB-EC"/>
</dbReference>
<keyword evidence="3" id="KW-0378">Hydrolase</keyword>
<gene>
    <name evidence="5" type="ORF">DB30_00611</name>
</gene>
<protein>
    <recommendedName>
        <fullName evidence="2">phospholipase C</fullName>
        <ecNumber evidence="2">3.1.4.3</ecNumber>
    </recommendedName>
</protein>
<comment type="caution">
    <text evidence="5">The sequence shown here is derived from an EMBL/GenBank/DDBJ whole genome shotgun (WGS) entry which is preliminary data.</text>
</comment>
<dbReference type="SUPFAM" id="SSF53649">
    <property type="entry name" value="Alkaline phosphatase-like"/>
    <property type="match status" value="1"/>
</dbReference>
<dbReference type="GO" id="GO:0009395">
    <property type="term" value="P:phospholipid catabolic process"/>
    <property type="evidence" value="ECO:0007669"/>
    <property type="project" value="TreeGrafter"/>
</dbReference>
<reference evidence="5 6" key="1">
    <citation type="submission" date="2014-12" db="EMBL/GenBank/DDBJ databases">
        <title>Genome assembly of Enhygromyxa salina DSM 15201.</title>
        <authorList>
            <person name="Sharma G."/>
            <person name="Subramanian S."/>
        </authorList>
    </citation>
    <scope>NUCLEOTIDE SEQUENCE [LARGE SCALE GENOMIC DNA]</scope>
    <source>
        <strain evidence="5 6">DSM 15201</strain>
    </source>
</reference>
<dbReference type="Proteomes" id="UP000031599">
    <property type="component" value="Unassembled WGS sequence"/>
</dbReference>
<proteinExistence type="inferred from homology"/>
<dbReference type="CDD" id="cd16013">
    <property type="entry name" value="AcpA"/>
    <property type="match status" value="1"/>
</dbReference>
<feature type="compositionally biased region" description="Gly residues" evidence="4">
    <location>
        <begin position="50"/>
        <end position="67"/>
    </location>
</feature>